<evidence type="ECO:0000256" key="2">
    <source>
        <dbReference type="ARBA" id="ARBA00011484"/>
    </source>
</evidence>
<dbReference type="InterPro" id="IPR000089">
    <property type="entry name" value="Biotin_lipoyl"/>
</dbReference>
<reference evidence="11 12" key="1">
    <citation type="journal article" date="2013" name="Front. Microbiol.">
        <title>The genome of the endophytic bacterium H. frisingense GSF30(T) identifies diverse strategies in the Herbaspirillum genus to interact with plants.</title>
        <authorList>
            <person name="Straub D."/>
            <person name="Rothballer M."/>
            <person name="Hartmann A."/>
            <person name="Ludewig U."/>
        </authorList>
    </citation>
    <scope>NUCLEOTIDE SEQUENCE [LARGE SCALE GENOMIC DNA]</scope>
    <source>
        <strain evidence="11 12">GSF30</strain>
    </source>
</reference>
<comment type="catalytic activity">
    <reaction evidence="7 8">
        <text>N(6)-[(R)-dihydrolipoyl]-L-lysyl-[protein] + acetyl-CoA = N(6)-[(R)-S(8)-acetyldihydrolipoyl]-L-lysyl-[protein] + CoA</text>
        <dbReference type="Rhea" id="RHEA:17017"/>
        <dbReference type="Rhea" id="RHEA-COMP:10475"/>
        <dbReference type="Rhea" id="RHEA-COMP:10478"/>
        <dbReference type="ChEBI" id="CHEBI:57287"/>
        <dbReference type="ChEBI" id="CHEBI:57288"/>
        <dbReference type="ChEBI" id="CHEBI:83100"/>
        <dbReference type="ChEBI" id="CHEBI:83111"/>
        <dbReference type="EC" id="2.3.1.12"/>
    </reaction>
</comment>
<dbReference type="Gene3D" id="4.10.320.10">
    <property type="entry name" value="E3-binding domain"/>
    <property type="match status" value="1"/>
</dbReference>
<sequence length="434" mass="44310">MAKLIKMPEIAANATSAVIVQWSRKEGEAIKAGECLAEIETDKAVIEYDADSNCVLGKILAAAGQEVEVGAPIAVLFEEGETEVDIAALLAAAGVAVEPPAGAGTTASATASASAATTTGAAEPECEPDAAASGRIFASPLARRLAQERGLELAGMTGSGPHGRIVRRDVEAAAQAAPATAADATAAAGSDATPPAIAIPSASAAQGSAAFTDIPHSGMRRTIARRLSESKASIPHFYLSADCRMDRLLALRAEINAAGTRKISVNDFIVKAVAAALQSVPDMNVSWTEAALRKYQQADISVAVSTEGGLITPVVRNAGGKTLSAISREIVDLAARARSGALAPNEYQGGSFTVSNLGMFGVREFSAIINPPQAAILAVGATLSQPVVVDGQLAVAQVMKVTLSVDHRAVDGALAAQWLAAFQRCIENPLSALI</sequence>
<accession>A0AAI9IFX4</accession>
<dbReference type="EMBL" id="AEEC02000010">
    <property type="protein sequence ID" value="EOA05083.1"/>
    <property type="molecule type" value="Genomic_DNA"/>
</dbReference>
<comment type="caution">
    <text evidence="11">The sequence shown here is derived from an EMBL/GenBank/DDBJ whole genome shotgun (WGS) entry which is preliminary data.</text>
</comment>
<comment type="cofactor">
    <cofactor evidence="8">
        <name>(R)-lipoate</name>
        <dbReference type="ChEBI" id="CHEBI:83088"/>
    </cofactor>
    <text evidence="8">Binds 1 lipoyl cofactor covalently.</text>
</comment>
<comment type="similarity">
    <text evidence="1 8">Belongs to the 2-oxoacid dehydrogenase family.</text>
</comment>
<evidence type="ECO:0000256" key="3">
    <source>
        <dbReference type="ARBA" id="ARBA00022679"/>
    </source>
</evidence>
<keyword evidence="5 8" id="KW-0012">Acyltransferase</keyword>
<evidence type="ECO:0000256" key="8">
    <source>
        <dbReference type="RuleBase" id="RU361137"/>
    </source>
</evidence>
<feature type="domain" description="Lipoyl-binding" evidence="9">
    <location>
        <begin position="2"/>
        <end position="77"/>
    </location>
</feature>
<keyword evidence="3 8" id="KW-0808">Transferase</keyword>
<dbReference type="Gene3D" id="2.40.50.100">
    <property type="match status" value="1"/>
</dbReference>
<dbReference type="InterPro" id="IPR045257">
    <property type="entry name" value="E2/Pdx1"/>
</dbReference>
<dbReference type="InterPro" id="IPR036625">
    <property type="entry name" value="E3-bd_dom_sf"/>
</dbReference>
<dbReference type="PROSITE" id="PS50968">
    <property type="entry name" value="BIOTINYL_LIPOYL"/>
    <property type="match status" value="1"/>
</dbReference>
<dbReference type="PROSITE" id="PS51826">
    <property type="entry name" value="PSBD"/>
    <property type="match status" value="1"/>
</dbReference>
<dbReference type="SUPFAM" id="SSF52777">
    <property type="entry name" value="CoA-dependent acyltransferases"/>
    <property type="match status" value="1"/>
</dbReference>
<evidence type="ECO:0000259" key="10">
    <source>
        <dbReference type="PROSITE" id="PS51826"/>
    </source>
</evidence>
<keyword evidence="4 8" id="KW-0450">Lipoyl</keyword>
<feature type="domain" description="Peripheral subunit-binding (PSBD)" evidence="10">
    <location>
        <begin position="137"/>
        <end position="174"/>
    </location>
</feature>
<dbReference type="GO" id="GO:0006086">
    <property type="term" value="P:pyruvate decarboxylation to acetyl-CoA"/>
    <property type="evidence" value="ECO:0007669"/>
    <property type="project" value="InterPro"/>
</dbReference>
<dbReference type="InterPro" id="IPR011053">
    <property type="entry name" value="Single_hybrid_motif"/>
</dbReference>
<dbReference type="GO" id="GO:0004742">
    <property type="term" value="F:dihydrolipoyllysine-residue acetyltransferase activity"/>
    <property type="evidence" value="ECO:0007669"/>
    <property type="project" value="UniProtKB-UniRule"/>
</dbReference>
<dbReference type="InterPro" id="IPR023213">
    <property type="entry name" value="CAT-like_dom_sf"/>
</dbReference>
<dbReference type="Pfam" id="PF00364">
    <property type="entry name" value="Biotin_lipoyl"/>
    <property type="match status" value="1"/>
</dbReference>
<dbReference type="PANTHER" id="PTHR23151:SF90">
    <property type="entry name" value="DIHYDROLIPOYLLYSINE-RESIDUE ACETYLTRANSFERASE COMPONENT OF PYRUVATE DEHYDROGENASE COMPLEX, MITOCHONDRIAL-RELATED"/>
    <property type="match status" value="1"/>
</dbReference>
<dbReference type="PANTHER" id="PTHR23151">
    <property type="entry name" value="DIHYDROLIPOAMIDE ACETYL/SUCCINYL-TRANSFERASE-RELATED"/>
    <property type="match status" value="1"/>
</dbReference>
<dbReference type="FunFam" id="3.30.559.10:FF:000003">
    <property type="entry name" value="Acetyltransferase component of pyruvate dehydrogenase complex"/>
    <property type="match status" value="1"/>
</dbReference>
<evidence type="ECO:0000256" key="7">
    <source>
        <dbReference type="ARBA" id="ARBA00048370"/>
    </source>
</evidence>
<dbReference type="InterPro" id="IPR001078">
    <property type="entry name" value="2-oxoacid_DH_actylTfrase"/>
</dbReference>
<dbReference type="SUPFAM" id="SSF47005">
    <property type="entry name" value="Peripheral subunit-binding domain of 2-oxo acid dehydrogenase complex"/>
    <property type="match status" value="1"/>
</dbReference>
<dbReference type="GO" id="GO:0045254">
    <property type="term" value="C:pyruvate dehydrogenase complex"/>
    <property type="evidence" value="ECO:0007669"/>
    <property type="project" value="UniProtKB-UniRule"/>
</dbReference>
<dbReference type="InterPro" id="IPR004167">
    <property type="entry name" value="PSBD"/>
</dbReference>
<comment type="function">
    <text evidence="6">The pyruvate dehydrogenase complex catalyzes the overall conversion of pyruvate to acetyl-CoA and CO(2). It contains multiple copies of three enzymatic components: pyruvate dehydrogenase (E1), dihydrolipoamide acetyltransferase (E2) and lipoamide dehydrogenase (E3).</text>
</comment>
<proteinExistence type="inferred from homology"/>
<dbReference type="CDD" id="cd06849">
    <property type="entry name" value="lipoyl_domain"/>
    <property type="match status" value="1"/>
</dbReference>
<protein>
    <recommendedName>
        <fullName evidence="8">Acetyltransferase component of pyruvate dehydrogenase complex</fullName>
        <ecNumber evidence="8">2.3.1.12</ecNumber>
    </recommendedName>
</protein>
<comment type="subunit">
    <text evidence="2">Forms a 24-polypeptide structural core with octahedral symmetry.</text>
</comment>
<evidence type="ECO:0000256" key="4">
    <source>
        <dbReference type="ARBA" id="ARBA00022823"/>
    </source>
</evidence>
<dbReference type="EC" id="2.3.1.12" evidence="8"/>
<dbReference type="AlphaFoldDB" id="A0AAI9IFX4"/>
<evidence type="ECO:0000313" key="11">
    <source>
        <dbReference type="EMBL" id="EOA05083.1"/>
    </source>
</evidence>
<evidence type="ECO:0000259" key="9">
    <source>
        <dbReference type="PROSITE" id="PS50968"/>
    </source>
</evidence>
<evidence type="ECO:0000313" key="12">
    <source>
        <dbReference type="Proteomes" id="UP000006772"/>
    </source>
</evidence>
<dbReference type="Proteomes" id="UP000006772">
    <property type="component" value="Unassembled WGS sequence"/>
</dbReference>
<dbReference type="RefSeq" id="WP_006463060.1">
    <property type="nucleotide sequence ID" value="NZ_AEEC02000010.1"/>
</dbReference>
<dbReference type="NCBIfam" id="TIGR01349">
    <property type="entry name" value="PDHac_trf_mito"/>
    <property type="match status" value="1"/>
</dbReference>
<evidence type="ECO:0000256" key="6">
    <source>
        <dbReference type="ARBA" id="ARBA00025211"/>
    </source>
</evidence>
<dbReference type="InterPro" id="IPR006257">
    <property type="entry name" value="LAT1"/>
</dbReference>
<organism evidence="11 12">
    <name type="scientific">Herbaspirillum frisingense GSF30</name>
    <dbReference type="NCBI Taxonomy" id="864073"/>
    <lineage>
        <taxon>Bacteria</taxon>
        <taxon>Pseudomonadati</taxon>
        <taxon>Pseudomonadota</taxon>
        <taxon>Betaproteobacteria</taxon>
        <taxon>Burkholderiales</taxon>
        <taxon>Oxalobacteraceae</taxon>
        <taxon>Herbaspirillum</taxon>
    </lineage>
</organism>
<evidence type="ECO:0000256" key="5">
    <source>
        <dbReference type="ARBA" id="ARBA00023315"/>
    </source>
</evidence>
<gene>
    <name evidence="11" type="ORF">HFRIS_009380</name>
</gene>
<dbReference type="Pfam" id="PF02817">
    <property type="entry name" value="E3_binding"/>
    <property type="match status" value="1"/>
</dbReference>
<dbReference type="Pfam" id="PF00198">
    <property type="entry name" value="2-oxoacid_dh"/>
    <property type="match status" value="1"/>
</dbReference>
<dbReference type="Gene3D" id="3.30.559.10">
    <property type="entry name" value="Chloramphenicol acetyltransferase-like domain"/>
    <property type="match status" value="1"/>
</dbReference>
<evidence type="ECO:0000256" key="1">
    <source>
        <dbReference type="ARBA" id="ARBA00007317"/>
    </source>
</evidence>
<dbReference type="SUPFAM" id="SSF51230">
    <property type="entry name" value="Single hybrid motif"/>
    <property type="match status" value="1"/>
</dbReference>
<name>A0AAI9IFX4_9BURK</name>